<feature type="chain" id="PRO_5017376519" evidence="2">
    <location>
        <begin position="24"/>
        <end position="173"/>
    </location>
</feature>
<dbReference type="AlphaFoldDB" id="A0A397V745"/>
<comment type="caution">
    <text evidence="3">The sequence shown here is derived from an EMBL/GenBank/DDBJ whole genome shotgun (WGS) entry which is preliminary data.</text>
</comment>
<reference evidence="3 4" key="1">
    <citation type="submission" date="2018-06" db="EMBL/GenBank/DDBJ databases">
        <title>Comparative genomics reveals the genomic features of Rhizophagus irregularis, R. cerebriforme, R. diaphanum and Gigaspora rosea, and their symbiotic lifestyle signature.</title>
        <authorList>
            <person name="Morin E."/>
            <person name="San Clemente H."/>
            <person name="Chen E.C.H."/>
            <person name="De La Providencia I."/>
            <person name="Hainaut M."/>
            <person name="Kuo A."/>
            <person name="Kohler A."/>
            <person name="Murat C."/>
            <person name="Tang N."/>
            <person name="Roy S."/>
            <person name="Loubradou J."/>
            <person name="Henrissat B."/>
            <person name="Grigoriev I.V."/>
            <person name="Corradi N."/>
            <person name="Roux C."/>
            <person name="Martin F.M."/>
        </authorList>
    </citation>
    <scope>NUCLEOTIDE SEQUENCE [LARGE SCALE GENOMIC DNA]</scope>
    <source>
        <strain evidence="3 4">DAOM 194757</strain>
    </source>
</reference>
<accession>A0A397V745</accession>
<dbReference type="EMBL" id="QKWP01000544">
    <property type="protein sequence ID" value="RIB18364.1"/>
    <property type="molecule type" value="Genomic_DNA"/>
</dbReference>
<sequence>MHYITNAFTFLLLLITLSTTIIAYDNNVNSEKLSIQRFNKRQYGDQGSRSFTISVSTSASASASASPRSAHAVTTGSSATTRTSTTTFNSASYKSAITSITTPTLTDLPTTQQQPTLNPSTTLNDVQAPPTFTGSDIPTVLPDFLNSGNRAKYITRWNVWCNCIMILSILYIF</sequence>
<dbReference type="Proteomes" id="UP000266673">
    <property type="component" value="Unassembled WGS sequence"/>
</dbReference>
<proteinExistence type="predicted"/>
<evidence type="ECO:0000256" key="1">
    <source>
        <dbReference type="SAM" id="MobiDB-lite"/>
    </source>
</evidence>
<keyword evidence="2" id="KW-0732">Signal</keyword>
<protein>
    <submittedName>
        <fullName evidence="3">Uncharacterized protein</fullName>
    </submittedName>
</protein>
<name>A0A397V745_9GLOM</name>
<keyword evidence="4" id="KW-1185">Reference proteome</keyword>
<feature type="signal peptide" evidence="2">
    <location>
        <begin position="1"/>
        <end position="23"/>
    </location>
</feature>
<evidence type="ECO:0000256" key="2">
    <source>
        <dbReference type="SAM" id="SignalP"/>
    </source>
</evidence>
<evidence type="ECO:0000313" key="3">
    <source>
        <dbReference type="EMBL" id="RIB18364.1"/>
    </source>
</evidence>
<organism evidence="3 4">
    <name type="scientific">Gigaspora rosea</name>
    <dbReference type="NCBI Taxonomy" id="44941"/>
    <lineage>
        <taxon>Eukaryota</taxon>
        <taxon>Fungi</taxon>
        <taxon>Fungi incertae sedis</taxon>
        <taxon>Mucoromycota</taxon>
        <taxon>Glomeromycotina</taxon>
        <taxon>Glomeromycetes</taxon>
        <taxon>Diversisporales</taxon>
        <taxon>Gigasporaceae</taxon>
        <taxon>Gigaspora</taxon>
    </lineage>
</organism>
<gene>
    <name evidence="3" type="ORF">C2G38_2085909</name>
</gene>
<dbReference type="OrthoDB" id="10514393at2759"/>
<feature type="compositionally biased region" description="Low complexity" evidence="1">
    <location>
        <begin position="104"/>
        <end position="123"/>
    </location>
</feature>
<evidence type="ECO:0000313" key="4">
    <source>
        <dbReference type="Proteomes" id="UP000266673"/>
    </source>
</evidence>
<feature type="region of interest" description="Disordered" evidence="1">
    <location>
        <begin position="104"/>
        <end position="125"/>
    </location>
</feature>